<organism evidence="2 3">
    <name type="scientific">Cucurbita argyrosperma subsp. sororia</name>
    <dbReference type="NCBI Taxonomy" id="37648"/>
    <lineage>
        <taxon>Eukaryota</taxon>
        <taxon>Viridiplantae</taxon>
        <taxon>Streptophyta</taxon>
        <taxon>Embryophyta</taxon>
        <taxon>Tracheophyta</taxon>
        <taxon>Spermatophyta</taxon>
        <taxon>Magnoliopsida</taxon>
        <taxon>eudicotyledons</taxon>
        <taxon>Gunneridae</taxon>
        <taxon>Pentapetalae</taxon>
        <taxon>rosids</taxon>
        <taxon>fabids</taxon>
        <taxon>Cucurbitales</taxon>
        <taxon>Cucurbitaceae</taxon>
        <taxon>Cucurbiteae</taxon>
        <taxon>Cucurbita</taxon>
    </lineage>
</organism>
<dbReference type="PANTHER" id="PTHR33781">
    <property type="entry name" value="PROTEIN PHYTOCHROME KINASE SUBSTRATE 1-RELATED"/>
    <property type="match status" value="1"/>
</dbReference>
<dbReference type="GO" id="GO:0016301">
    <property type="term" value="F:kinase activity"/>
    <property type="evidence" value="ECO:0007669"/>
    <property type="project" value="UniProtKB-KW"/>
</dbReference>
<sequence>MGQISPLLSMIWPKINCFEMFSAQKLRSNPAGRPSIISTAAHRLQLQSGRRVSLPPPVCDTNLPHLREASFSSYLNHAEKEFVRKLAESTRDRSNSVTTQEEQDGDIEVFGAEKYFNAGAFDTQKPLKFPPKKPHKRILHSKKPRTSTSSTTTTRSGSPSVRSQSSWNSQKALLQSSTVNTDSMSSKATKKSKSSQLAKGFLYRCYCCDKNLTKSKSNPKRRQTTNAGSNFTFESSVPVDLTPKNSASALKMQIQVEEQQGQKPIEVFESSLPNVDSLNVNHLEKRLSMMTWNDIVPKVKDTSNSNSNKCSLIYNDDAGSDASSDLFEIETLTGNPNSFLTTQPSDCTDCVTPTTCYAPSEASIEWSVITASATDFSDEHRLSTTSHDVKASLRRRSNHLMGCKNEKAVRVAGDKYGSPEEIQRRWESFGRLTRFEAQRLAANSVPRQYSPKISNILYV</sequence>
<keyword evidence="3" id="KW-1185">Reference proteome</keyword>
<name>A0AAV6NRF2_9ROSI</name>
<evidence type="ECO:0000313" key="3">
    <source>
        <dbReference type="Proteomes" id="UP000685013"/>
    </source>
</evidence>
<keyword evidence="2" id="KW-0418">Kinase</keyword>
<dbReference type="InterPro" id="IPR039615">
    <property type="entry name" value="PKS"/>
</dbReference>
<evidence type="ECO:0000256" key="1">
    <source>
        <dbReference type="SAM" id="MobiDB-lite"/>
    </source>
</evidence>
<feature type="compositionally biased region" description="Polar residues" evidence="1">
    <location>
        <begin position="167"/>
        <end position="182"/>
    </location>
</feature>
<dbReference type="GO" id="GO:0009638">
    <property type="term" value="P:phototropism"/>
    <property type="evidence" value="ECO:0007669"/>
    <property type="project" value="InterPro"/>
</dbReference>
<accession>A0AAV6NRF2</accession>
<feature type="compositionally biased region" description="Basic residues" evidence="1">
    <location>
        <begin position="130"/>
        <end position="145"/>
    </location>
</feature>
<protein>
    <submittedName>
        <fullName evidence="2">Protein PHYTOCHROME KINASE SUBSTRATE 1</fullName>
    </submittedName>
</protein>
<keyword evidence="2" id="KW-0808">Transferase</keyword>
<gene>
    <name evidence="2" type="primary">PKS1</name>
    <name evidence="2" type="ORF">SDJN03_06661</name>
</gene>
<feature type="region of interest" description="Disordered" evidence="1">
    <location>
        <begin position="123"/>
        <end position="191"/>
    </location>
</feature>
<dbReference type="AlphaFoldDB" id="A0AAV6NRF2"/>
<feature type="compositionally biased region" description="Low complexity" evidence="1">
    <location>
        <begin position="146"/>
        <end position="166"/>
    </location>
</feature>
<comment type="caution">
    <text evidence="2">The sequence shown here is derived from an EMBL/GenBank/DDBJ whole genome shotgun (WGS) entry which is preliminary data.</text>
</comment>
<reference evidence="2 3" key="1">
    <citation type="journal article" date="2021" name="Hortic Res">
        <title>The domestication of Cucurbita argyrosperma as revealed by the genome of its wild relative.</title>
        <authorList>
            <person name="Barrera-Redondo J."/>
            <person name="Sanchez-de la Vega G."/>
            <person name="Aguirre-Liguori J.A."/>
            <person name="Castellanos-Morales G."/>
            <person name="Gutierrez-Guerrero Y.T."/>
            <person name="Aguirre-Dugua X."/>
            <person name="Aguirre-Planter E."/>
            <person name="Tenaillon M.I."/>
            <person name="Lira-Saade R."/>
            <person name="Eguiarte L.E."/>
        </authorList>
    </citation>
    <scope>NUCLEOTIDE SEQUENCE [LARGE SCALE GENOMIC DNA]</scope>
    <source>
        <strain evidence="2">JBR-2021</strain>
    </source>
</reference>
<dbReference type="EMBL" id="JAGKQH010000004">
    <property type="protein sequence ID" value="KAG6601428.1"/>
    <property type="molecule type" value="Genomic_DNA"/>
</dbReference>
<dbReference type="Proteomes" id="UP000685013">
    <property type="component" value="Chromosome 4"/>
</dbReference>
<feature type="non-terminal residue" evidence="2">
    <location>
        <position position="1"/>
    </location>
</feature>
<proteinExistence type="predicted"/>
<dbReference type="PANTHER" id="PTHR33781:SF4">
    <property type="entry name" value="PROTEIN PHYTOCHROME KINASE SUBSTRATE 1"/>
    <property type="match status" value="1"/>
</dbReference>
<evidence type="ECO:0000313" key="2">
    <source>
        <dbReference type="EMBL" id="KAG6601428.1"/>
    </source>
</evidence>